<organism evidence="10 11">
    <name type="scientific">Eptatretus burgeri</name>
    <name type="common">Inshore hagfish</name>
    <dbReference type="NCBI Taxonomy" id="7764"/>
    <lineage>
        <taxon>Eukaryota</taxon>
        <taxon>Metazoa</taxon>
        <taxon>Chordata</taxon>
        <taxon>Craniata</taxon>
        <taxon>Vertebrata</taxon>
        <taxon>Cyclostomata</taxon>
        <taxon>Myxini</taxon>
        <taxon>Myxiniformes</taxon>
        <taxon>Myxinidae</taxon>
        <taxon>Eptatretinae</taxon>
        <taxon>Eptatretus</taxon>
    </lineage>
</organism>
<feature type="region of interest" description="Disordered" evidence="9">
    <location>
        <begin position="132"/>
        <end position="153"/>
    </location>
</feature>
<keyword evidence="6" id="KW-0687">Ribonucleoprotein</keyword>
<evidence type="ECO:0000256" key="8">
    <source>
        <dbReference type="ARBA" id="ARBA00035344"/>
    </source>
</evidence>
<sequence>MAALLAVARRLSPTLLHQEPTFVQAVRGRKRRTDPKAKSKVDLIRDPILIDAVETLVLNERYTWYKVIVEALRREFRAERVKQYQQHLLSLQNSAKEDTEEYSRLLAENAAENARLARARVERLVEEQKEKTEQTLLNMKSQAEKEEAERKEREEQVKVLKEESKSFITFENLDECIEEALKDDKCYNFAINRKGQIIKRTRSQ</sequence>
<dbReference type="GO" id="GO:0005763">
    <property type="term" value="C:mitochondrial small ribosomal subunit"/>
    <property type="evidence" value="ECO:0007669"/>
    <property type="project" value="InterPro"/>
</dbReference>
<evidence type="ECO:0000313" key="11">
    <source>
        <dbReference type="Proteomes" id="UP000694388"/>
    </source>
</evidence>
<comment type="similarity">
    <text evidence="2">Belongs to the mitochondrion-specific ribosomal protein mS26 family.</text>
</comment>
<dbReference type="Pfam" id="PF14943">
    <property type="entry name" value="MRP-S26"/>
    <property type="match status" value="1"/>
</dbReference>
<evidence type="ECO:0000256" key="5">
    <source>
        <dbReference type="ARBA" id="ARBA00023128"/>
    </source>
</evidence>
<keyword evidence="3" id="KW-0809">Transit peptide</keyword>
<evidence type="ECO:0000313" key="10">
    <source>
        <dbReference type="Ensembl" id="ENSEBUP00000018287.1"/>
    </source>
</evidence>
<feature type="compositionally biased region" description="Basic and acidic residues" evidence="9">
    <location>
        <begin position="142"/>
        <end position="153"/>
    </location>
</feature>
<dbReference type="Ensembl" id="ENSEBUT00000018863.1">
    <property type="protein sequence ID" value="ENSEBUP00000018287.1"/>
    <property type="gene ID" value="ENSEBUG00000011417.1"/>
</dbReference>
<keyword evidence="11" id="KW-1185">Reference proteome</keyword>
<evidence type="ECO:0000256" key="1">
    <source>
        <dbReference type="ARBA" id="ARBA00004173"/>
    </source>
</evidence>
<evidence type="ECO:0000256" key="9">
    <source>
        <dbReference type="SAM" id="MobiDB-lite"/>
    </source>
</evidence>
<reference evidence="10" key="1">
    <citation type="submission" date="2025-08" db="UniProtKB">
        <authorList>
            <consortium name="Ensembl"/>
        </authorList>
    </citation>
    <scope>IDENTIFICATION</scope>
</reference>
<evidence type="ECO:0000256" key="7">
    <source>
        <dbReference type="ARBA" id="ARBA00035138"/>
    </source>
</evidence>
<keyword evidence="5" id="KW-0496">Mitochondrion</keyword>
<keyword evidence="4" id="KW-0689">Ribosomal protein</keyword>
<accession>A0A8C4QRB5</accession>
<evidence type="ECO:0000256" key="6">
    <source>
        <dbReference type="ARBA" id="ARBA00023274"/>
    </source>
</evidence>
<comment type="subcellular location">
    <subcellularLocation>
        <location evidence="1">Mitochondrion</location>
    </subcellularLocation>
</comment>
<evidence type="ECO:0000256" key="3">
    <source>
        <dbReference type="ARBA" id="ARBA00022946"/>
    </source>
</evidence>
<dbReference type="Proteomes" id="UP000694388">
    <property type="component" value="Unplaced"/>
</dbReference>
<dbReference type="InterPro" id="IPR026140">
    <property type="entry name" value="Ribosomal_mS26"/>
</dbReference>
<reference evidence="10" key="2">
    <citation type="submission" date="2025-09" db="UniProtKB">
        <authorList>
            <consortium name="Ensembl"/>
        </authorList>
    </citation>
    <scope>IDENTIFICATION</scope>
</reference>
<protein>
    <recommendedName>
        <fullName evidence="7">Small ribosomal subunit protein mS26</fullName>
    </recommendedName>
    <alternativeName>
        <fullName evidence="8">28S ribosomal protein S26, mitochondrial</fullName>
    </alternativeName>
</protein>
<dbReference type="PANTHER" id="PTHR21035">
    <property type="entry name" value="28S RIBOSOMAL PROTEIN S26, MITOCHONDRIAL"/>
    <property type="match status" value="1"/>
</dbReference>
<dbReference type="PANTHER" id="PTHR21035:SF2">
    <property type="entry name" value="SMALL RIBOSOMAL SUBUNIT PROTEIN MS26"/>
    <property type="match status" value="1"/>
</dbReference>
<evidence type="ECO:0000256" key="4">
    <source>
        <dbReference type="ARBA" id="ARBA00022980"/>
    </source>
</evidence>
<proteinExistence type="inferred from homology"/>
<evidence type="ECO:0000256" key="2">
    <source>
        <dbReference type="ARBA" id="ARBA00009672"/>
    </source>
</evidence>
<dbReference type="AlphaFoldDB" id="A0A8C4QRB5"/>
<name>A0A8C4QRB5_EPTBU</name>
<dbReference type="OMA" id="DPVEMYI"/>
<dbReference type="GeneTree" id="ENSGT00390000008453"/>